<dbReference type="Proteomes" id="UP001162992">
    <property type="component" value="Chromosome 2"/>
</dbReference>
<accession>A0ACC2EFH9</accession>
<proteinExistence type="predicted"/>
<comment type="caution">
    <text evidence="1">The sequence shown here is derived from an EMBL/GenBank/DDBJ whole genome shotgun (WGS) entry which is preliminary data.</text>
</comment>
<organism evidence="1 2">
    <name type="scientific">Diphasiastrum complanatum</name>
    <name type="common">Issler's clubmoss</name>
    <name type="synonym">Lycopodium complanatum</name>
    <dbReference type="NCBI Taxonomy" id="34168"/>
    <lineage>
        <taxon>Eukaryota</taxon>
        <taxon>Viridiplantae</taxon>
        <taxon>Streptophyta</taxon>
        <taxon>Embryophyta</taxon>
        <taxon>Tracheophyta</taxon>
        <taxon>Lycopodiopsida</taxon>
        <taxon>Lycopodiales</taxon>
        <taxon>Lycopodiaceae</taxon>
        <taxon>Lycopodioideae</taxon>
        <taxon>Diphasiastrum</taxon>
    </lineage>
</organism>
<gene>
    <name evidence="1" type="ORF">O6H91_02G053200</name>
</gene>
<dbReference type="EMBL" id="CM055093">
    <property type="protein sequence ID" value="KAJ7565230.1"/>
    <property type="molecule type" value="Genomic_DNA"/>
</dbReference>
<evidence type="ECO:0000313" key="1">
    <source>
        <dbReference type="EMBL" id="KAJ7565230.1"/>
    </source>
</evidence>
<reference evidence="2" key="1">
    <citation type="journal article" date="2024" name="Proc. Natl. Acad. Sci. U.S.A.">
        <title>Extraordinary preservation of gene collinearity over three hundred million years revealed in homosporous lycophytes.</title>
        <authorList>
            <person name="Li C."/>
            <person name="Wickell D."/>
            <person name="Kuo L.Y."/>
            <person name="Chen X."/>
            <person name="Nie B."/>
            <person name="Liao X."/>
            <person name="Peng D."/>
            <person name="Ji J."/>
            <person name="Jenkins J."/>
            <person name="Williams M."/>
            <person name="Shu S."/>
            <person name="Plott C."/>
            <person name="Barry K."/>
            <person name="Rajasekar S."/>
            <person name="Grimwood J."/>
            <person name="Han X."/>
            <person name="Sun S."/>
            <person name="Hou Z."/>
            <person name="He W."/>
            <person name="Dai G."/>
            <person name="Sun C."/>
            <person name="Schmutz J."/>
            <person name="Leebens-Mack J.H."/>
            <person name="Li F.W."/>
            <person name="Wang L."/>
        </authorList>
    </citation>
    <scope>NUCLEOTIDE SEQUENCE [LARGE SCALE GENOMIC DNA]</scope>
    <source>
        <strain evidence="2">cv. PW_Plant_1</strain>
    </source>
</reference>
<name>A0ACC2EFH9_DIPCM</name>
<sequence>MESEENLDQKLVENPVIQGPSRAPTNFQKESYAGDFTQHDSQGSAPSPVTFPSSFLRFSEPELLELMFSSLRRRSLSNHLPCLHESLASCFDNISDHAKSIFGAPTLVAFAPISSPVGSRGRAPKVAPAAHSSPSPSLPPVLPSTIPTLVPSKSSSLKAVAVAVPVTAICTLVIAGLALLLYRKFQLSKSSEQKEHDKVRDDKPLLCPWYCDEDLSLKHHKQFGPDHILNSQAASAQESGGKIFTETNRIKPAEVQHVHEFPGTNDIASEGIGWQFGGGQWEGAYYNNMIYHTMLSSGSSFSRSGSFSLSHSFKRSDSFEDLQHPSAAIHAPPAIAIPSRSQESATVRALSSNSESVSIAASIGHRLPVPAFSTSLPPRPPPPTPPPSVPALLNHHSPVTGPHPPLPLPPAFVRSQLLQTSPAQLSPSVFHDPLLHPFPVSVPTPSSASVAHAALPHPSSQAPPVTSSTSVSHASPLHSGSPPLPPPPPAKSNSHASLVHPRPPPVPPPPPPTSISHASLLHPHPPPVPPPPPPTSVSHALPLRQGPPPPPPPVLPGSFLRPSPPPVPLPPPTPNPPLAPSRPPPAPLRGQNPPPKMPPPPLIPPSRTGLGKKKDQAPVSSQKIGKEEKDEANLPKLKPLFWDKVKANTNHSMVWDKLDSGSFRVDEEMMNTLFGYALPATPVKQVKSQPSTALKGPRILDSKRAQNIAIQLRPLGLTKDEIHDALLEGEGLSIEVLEALLKMAPTQDEERKLKDYTGDVAELDPAERFLITLLEVPLAFQRCRDMLYRASFADEFLQVEEPLKILKAACIELKGSRSFRKMLEAVLKTGNRMNMGTYRGDAQGFKLDTLLKLADVKSVDGKFTLLHFVIQEILRNENSRSAHVTEENLSQKGSLNGLSSNPTDASAGSSGRSEIQMNIADSDQSQGKDDFVGIGSKMVLGMSTELANVKRAAEFDVTALKSGVLKLANGLQRIKDVVSVEHFDRRASKSRNRSFSSSEDLYQSSMLSFVNKSEADITRIQGEMNEVLEMVKKLSIYFENEASKDEANFCRVFQIVKNFLALLDKACKDVSKLKEKGPQRH</sequence>
<evidence type="ECO:0000313" key="2">
    <source>
        <dbReference type="Proteomes" id="UP001162992"/>
    </source>
</evidence>
<protein>
    <submittedName>
        <fullName evidence="1">Uncharacterized protein</fullName>
    </submittedName>
</protein>
<keyword evidence="2" id="KW-1185">Reference proteome</keyword>